<comment type="caution">
    <text evidence="2">The sequence shown here is derived from an EMBL/GenBank/DDBJ whole genome shotgun (WGS) entry which is preliminary data.</text>
</comment>
<accession>A0A504YJ70</accession>
<gene>
    <name evidence="2" type="ORF">FGIG_00321</name>
</gene>
<reference evidence="2 3" key="1">
    <citation type="submission" date="2019-04" db="EMBL/GenBank/DDBJ databases">
        <title>Annotation for the trematode Fasciola gigantica.</title>
        <authorList>
            <person name="Choi Y.-J."/>
        </authorList>
    </citation>
    <scope>NUCLEOTIDE SEQUENCE [LARGE SCALE GENOMIC DNA]</scope>
    <source>
        <strain evidence="2">Uganda_cow_1</strain>
    </source>
</reference>
<dbReference type="EMBL" id="SUNJ01009426">
    <property type="protein sequence ID" value="TPP60441.1"/>
    <property type="molecule type" value="Genomic_DNA"/>
</dbReference>
<organism evidence="2 3">
    <name type="scientific">Fasciola gigantica</name>
    <name type="common">Giant liver fluke</name>
    <dbReference type="NCBI Taxonomy" id="46835"/>
    <lineage>
        <taxon>Eukaryota</taxon>
        <taxon>Metazoa</taxon>
        <taxon>Spiralia</taxon>
        <taxon>Lophotrochozoa</taxon>
        <taxon>Platyhelminthes</taxon>
        <taxon>Trematoda</taxon>
        <taxon>Digenea</taxon>
        <taxon>Plagiorchiida</taxon>
        <taxon>Echinostomata</taxon>
        <taxon>Echinostomatoidea</taxon>
        <taxon>Fasciolidae</taxon>
        <taxon>Fasciola</taxon>
    </lineage>
</organism>
<dbReference type="SUPFAM" id="SSF48403">
    <property type="entry name" value="Ankyrin repeat"/>
    <property type="match status" value="1"/>
</dbReference>
<dbReference type="SMART" id="SM00248">
    <property type="entry name" value="ANK"/>
    <property type="match status" value="4"/>
</dbReference>
<dbReference type="Gene3D" id="1.25.40.20">
    <property type="entry name" value="Ankyrin repeat-containing domain"/>
    <property type="match status" value="1"/>
</dbReference>
<proteinExistence type="predicted"/>
<dbReference type="GO" id="GO:0030837">
    <property type="term" value="P:negative regulation of actin filament polymerization"/>
    <property type="evidence" value="ECO:0007669"/>
    <property type="project" value="InterPro"/>
</dbReference>
<dbReference type="GO" id="GO:0005856">
    <property type="term" value="C:cytoskeleton"/>
    <property type="evidence" value="ECO:0007669"/>
    <property type="project" value="TreeGrafter"/>
</dbReference>
<keyword evidence="3" id="KW-1185">Reference proteome</keyword>
<dbReference type="OrthoDB" id="5406014at2759"/>
<name>A0A504YJ70_FASGI</name>
<dbReference type="InterPro" id="IPR047184">
    <property type="entry name" value="KANK1-4"/>
</dbReference>
<dbReference type="InterPro" id="IPR036770">
    <property type="entry name" value="Ankyrin_rpt-contain_sf"/>
</dbReference>
<dbReference type="PANTHER" id="PTHR24168:SF21">
    <property type="entry name" value="KANK, ISOFORM D"/>
    <property type="match status" value="1"/>
</dbReference>
<dbReference type="Pfam" id="PF12796">
    <property type="entry name" value="Ank_2"/>
    <property type="match status" value="1"/>
</dbReference>
<dbReference type="GO" id="GO:0005737">
    <property type="term" value="C:cytoplasm"/>
    <property type="evidence" value="ECO:0007669"/>
    <property type="project" value="TreeGrafter"/>
</dbReference>
<feature type="compositionally biased region" description="Basic and acidic residues" evidence="1">
    <location>
        <begin position="426"/>
        <end position="440"/>
    </location>
</feature>
<protein>
    <submittedName>
        <fullName evidence="2">KN motif and ankyrin repeat domain-containing protein</fullName>
    </submittedName>
</protein>
<evidence type="ECO:0000313" key="3">
    <source>
        <dbReference type="Proteomes" id="UP000316759"/>
    </source>
</evidence>
<evidence type="ECO:0000256" key="1">
    <source>
        <dbReference type="SAM" id="MobiDB-lite"/>
    </source>
</evidence>
<dbReference type="PANTHER" id="PTHR24168">
    <property type="entry name" value="KN MOTIF AND ANKYRIN REPEAT DOMAIN-CONTAINING"/>
    <property type="match status" value="1"/>
</dbReference>
<feature type="compositionally biased region" description="Basic and acidic residues" evidence="1">
    <location>
        <begin position="522"/>
        <end position="531"/>
    </location>
</feature>
<evidence type="ECO:0000313" key="2">
    <source>
        <dbReference type="EMBL" id="TPP60441.1"/>
    </source>
</evidence>
<feature type="region of interest" description="Disordered" evidence="1">
    <location>
        <begin position="420"/>
        <end position="459"/>
    </location>
</feature>
<dbReference type="AlphaFoldDB" id="A0A504YJ70"/>
<feature type="region of interest" description="Disordered" evidence="1">
    <location>
        <begin position="520"/>
        <end position="539"/>
    </location>
</feature>
<dbReference type="Proteomes" id="UP000316759">
    <property type="component" value="Unassembled WGS sequence"/>
</dbReference>
<dbReference type="Pfam" id="PF00023">
    <property type="entry name" value="Ank"/>
    <property type="match status" value="1"/>
</dbReference>
<dbReference type="STRING" id="46835.A0A504YJ70"/>
<sequence>MNQLQMAMTFSPAQLIVIRDQLVKSLFRVRELEKQVQIVPSLQQTILELTEQLADQTRINQDLQKRLVQRTKSVNIVRDNWKYPPSQTVADVKNPTENQVTVIKKSLVNSLRKQENPVVFVDSHVQTRSNQMHSQGTQTYMGCDELKGTHVLTELKNFVEQNELMNDSLFDADRYADLICCFQSNRWYDLLIISNVISLGLMPLPEPPSVTELDLTIRPPSMDVMIQTDMYDVQFRNWKSVENRCYELTCTVDHQKVFKIPAVEYQIPTIRIRNWSNISPSIENSPHLVWSCYNQIEHTEIQIWYCVEWFSVLEESNIISLHAVMVLFSHAIMLDHNDVNQITAPTLVRRKIRIKGLDSCYQAGLVNHGYRSSESQKHCQLKNRNGHQDTSVSHLLLFNRIFEIDMENFHEEKIQNLDGSFPEPKLAVHSDSHNDSRDLVDNGFQSSVSPLNQSEKNKCQPGPCLLEQTSATLLTSQPIDDVQLVTLKANIVEQSRTEHASLVPRRLLWYFSVSLRQSRSRCPTDDHESKGPRKPTHMQHPRFSFFNALNWRRAREEQKLHEPINNKTLGNEKSDRKRMDSVQNDSNYATMCDSGETALDVIQTLPDVETCSPVVSNPCLATKETPMEAEESEPDLISPAYRVPYQTSHLTCRIPLMSPQLPSNCASSGKQNFVFFKGKFVNKDSNSTMCESLQDKRDESKNMPHSIHQYWSYNSQTEPSRPVSCTENANQLQRKCSNRLQFESLNNVSLSRVEAVTGLVSTSFLAACKTFAAWLEDSTNISCKALNDATEIVRRNWFEVTSDPEVNEQRVKAHIKALKGLPSCPIDRVVNMMDENCNTALHYAVSRARWTVVGVLLSHCPGINVNVFNRAGYTPPMLAAVITDQPQSPAELGALEQMLSRADLSLYSANAHKQTVLMLAAIHGRISLVHRLITMHNAPINQKDAEGSTALMAAAEHNRSNVVRLLLSQPDVDATLRDNDGCTALDIALSKRHHDIALMIYAKAKIQRMNRECSHSSILPRFKTTEKSKLPLAAHRQL</sequence>
<dbReference type="InterPro" id="IPR002110">
    <property type="entry name" value="Ankyrin_rpt"/>
</dbReference>
<feature type="compositionally biased region" description="Polar residues" evidence="1">
    <location>
        <begin position="443"/>
        <end position="454"/>
    </location>
</feature>